<feature type="domain" description="Response regulatory" evidence="3">
    <location>
        <begin position="8"/>
        <end position="125"/>
    </location>
</feature>
<dbReference type="SMART" id="SM00448">
    <property type="entry name" value="REC"/>
    <property type="match status" value="1"/>
</dbReference>
<accession>A0A8J3JA02</accession>
<evidence type="ECO:0000313" key="4">
    <source>
        <dbReference type="EMBL" id="GIF80391.1"/>
    </source>
</evidence>
<dbReference type="AlphaFoldDB" id="A0A8J3JA02"/>
<dbReference type="Pfam" id="PF07228">
    <property type="entry name" value="SpoIIE"/>
    <property type="match status" value="1"/>
</dbReference>
<keyword evidence="5" id="KW-1185">Reference proteome</keyword>
<dbReference type="SMART" id="SM00331">
    <property type="entry name" value="PP2C_SIG"/>
    <property type="match status" value="1"/>
</dbReference>
<dbReference type="Pfam" id="PF00072">
    <property type="entry name" value="Response_reg"/>
    <property type="match status" value="1"/>
</dbReference>
<dbReference type="SUPFAM" id="SSF52172">
    <property type="entry name" value="CheY-like"/>
    <property type="match status" value="1"/>
</dbReference>
<evidence type="ECO:0000259" key="3">
    <source>
        <dbReference type="PROSITE" id="PS50110"/>
    </source>
</evidence>
<dbReference type="InterPro" id="IPR052016">
    <property type="entry name" value="Bact_Sigma-Reg"/>
</dbReference>
<name>A0A8J3JA02_9ACTN</name>
<comment type="caution">
    <text evidence="4">The sequence shown here is derived from an EMBL/GenBank/DDBJ whole genome shotgun (WGS) entry which is preliminary data.</text>
</comment>
<protein>
    <recommendedName>
        <fullName evidence="3">Response regulatory domain-containing protein</fullName>
    </recommendedName>
</protein>
<dbReference type="Gene3D" id="3.40.50.2300">
    <property type="match status" value="1"/>
</dbReference>
<dbReference type="PANTHER" id="PTHR43156:SF2">
    <property type="entry name" value="STAGE II SPORULATION PROTEIN E"/>
    <property type="match status" value="1"/>
</dbReference>
<dbReference type="InterPro" id="IPR001789">
    <property type="entry name" value="Sig_transdc_resp-reg_receiver"/>
</dbReference>
<dbReference type="PROSITE" id="PS50110">
    <property type="entry name" value="RESPONSE_REGULATORY"/>
    <property type="match status" value="1"/>
</dbReference>
<dbReference type="GO" id="GO:0016791">
    <property type="term" value="F:phosphatase activity"/>
    <property type="evidence" value="ECO:0007669"/>
    <property type="project" value="TreeGrafter"/>
</dbReference>
<sequence length="514" mass="55174">MNAPEAAAVLLVDDSAPKRYLIKNWLTRAGFTVTEAESGHDALDQIERQHFDMIVLDVKLPDMSGLDVCRRIKSDPHTAGIPVIHVSAHAVDAPDRTLGLVGGADGYLVEPIDPQELVATVHAVLRYYRARRAAEQLADGLAQLADTTLAVTMARDFAELLGHAATGAARLFGGVAAVAVSTPDAGWTCALAAGVGHVTLTEWEQPGEEVPIGTRLVTGDAARWQLPFGWPAGTATVATARPRADRPPLYVFTTASDDEHHVQLLTQLTSALAAAAEAQRAQYQDHQIAITLQRSLLPRRLPAVDGVQFAVRYEPASQEAEIGGDFYELAALGDLLLIAIGDVVGHSLHAATVMAEIRHALRAYAVEGHAPGEIVRRIDDLMVRLLPGEMATLCLMLFDPRTGRARLANAGHLPPLLIEDGQVSEVWQRAPLLGIGHPRPADLEFTVAEGGTLLLYTDGLVERRDITIRDGIADLTEIAGAVDADLDLYCDRLLTRLTSPPNADDVAVVAVRRL</sequence>
<keyword evidence="2" id="KW-0597">Phosphoprotein</keyword>
<dbReference type="InterPro" id="IPR001932">
    <property type="entry name" value="PPM-type_phosphatase-like_dom"/>
</dbReference>
<evidence type="ECO:0000256" key="1">
    <source>
        <dbReference type="ARBA" id="ARBA00022801"/>
    </source>
</evidence>
<dbReference type="SUPFAM" id="SSF81606">
    <property type="entry name" value="PP2C-like"/>
    <property type="match status" value="1"/>
</dbReference>
<dbReference type="Proteomes" id="UP000601223">
    <property type="component" value="Unassembled WGS sequence"/>
</dbReference>
<proteinExistence type="predicted"/>
<feature type="modified residue" description="4-aspartylphosphate" evidence="2">
    <location>
        <position position="57"/>
    </location>
</feature>
<dbReference type="EMBL" id="BONF01000009">
    <property type="protein sequence ID" value="GIF80391.1"/>
    <property type="molecule type" value="Genomic_DNA"/>
</dbReference>
<keyword evidence="1" id="KW-0378">Hydrolase</keyword>
<dbReference type="InterPro" id="IPR036457">
    <property type="entry name" value="PPM-type-like_dom_sf"/>
</dbReference>
<dbReference type="GO" id="GO:0000160">
    <property type="term" value="P:phosphorelay signal transduction system"/>
    <property type="evidence" value="ECO:0007669"/>
    <property type="project" value="InterPro"/>
</dbReference>
<dbReference type="InterPro" id="IPR011006">
    <property type="entry name" value="CheY-like_superfamily"/>
</dbReference>
<reference evidence="4 5" key="1">
    <citation type="submission" date="2021-01" db="EMBL/GenBank/DDBJ databases">
        <title>Whole genome shotgun sequence of Catellatospora bangladeshensis NBRC 107357.</title>
        <authorList>
            <person name="Komaki H."/>
            <person name="Tamura T."/>
        </authorList>
    </citation>
    <scope>NUCLEOTIDE SEQUENCE [LARGE SCALE GENOMIC DNA]</scope>
    <source>
        <strain evidence="4 5">NBRC 107357</strain>
    </source>
</reference>
<evidence type="ECO:0000256" key="2">
    <source>
        <dbReference type="PROSITE-ProRule" id="PRU00169"/>
    </source>
</evidence>
<dbReference type="RefSeq" id="WP_203743882.1">
    <property type="nucleotide sequence ID" value="NZ_BONF01000009.1"/>
</dbReference>
<dbReference type="PANTHER" id="PTHR43156">
    <property type="entry name" value="STAGE II SPORULATION PROTEIN E-RELATED"/>
    <property type="match status" value="1"/>
</dbReference>
<dbReference type="Gene3D" id="3.60.40.10">
    <property type="entry name" value="PPM-type phosphatase domain"/>
    <property type="match status" value="1"/>
</dbReference>
<organism evidence="4 5">
    <name type="scientific">Catellatospora bangladeshensis</name>
    <dbReference type="NCBI Taxonomy" id="310355"/>
    <lineage>
        <taxon>Bacteria</taxon>
        <taxon>Bacillati</taxon>
        <taxon>Actinomycetota</taxon>
        <taxon>Actinomycetes</taxon>
        <taxon>Micromonosporales</taxon>
        <taxon>Micromonosporaceae</taxon>
        <taxon>Catellatospora</taxon>
    </lineage>
</organism>
<gene>
    <name evidence="4" type="ORF">Cba03nite_17400</name>
</gene>
<evidence type="ECO:0000313" key="5">
    <source>
        <dbReference type="Proteomes" id="UP000601223"/>
    </source>
</evidence>